<dbReference type="EMBL" id="JAKGCU010000038">
    <property type="protein sequence ID" value="MCF3941306.1"/>
    <property type="molecule type" value="Genomic_DNA"/>
</dbReference>
<gene>
    <name evidence="1" type="ORF">L1892_23335</name>
</gene>
<accession>A0ABS9DQA7</accession>
<organism evidence="1 2">
    <name type="scientific">Gordonia tangerina</name>
    <dbReference type="NCBI Taxonomy" id="2911060"/>
    <lineage>
        <taxon>Bacteria</taxon>
        <taxon>Bacillati</taxon>
        <taxon>Actinomycetota</taxon>
        <taxon>Actinomycetes</taxon>
        <taxon>Mycobacteriales</taxon>
        <taxon>Gordoniaceae</taxon>
        <taxon>Gordonia</taxon>
    </lineage>
</organism>
<sequence length="61" mass="6312">MTTFTLPELPDVTFTVTRGSGGDSGLPANWIRVVGTQPGEPTEDNPTPDPVVVSEVGFAGP</sequence>
<reference evidence="1" key="1">
    <citation type="submission" date="2022-01" db="EMBL/GenBank/DDBJ databases">
        <title>Gordonia xiamenensis sp. nov., isolated from surface seawater in Xiamen.</title>
        <authorList>
            <person name="He Y.F."/>
        </authorList>
    </citation>
    <scope>NUCLEOTIDE SEQUENCE</scope>
    <source>
        <strain evidence="1">GW1C4-4</strain>
    </source>
</reference>
<proteinExistence type="predicted"/>
<comment type="caution">
    <text evidence="1">The sequence shown here is derived from an EMBL/GenBank/DDBJ whole genome shotgun (WGS) entry which is preliminary data.</text>
</comment>
<evidence type="ECO:0000313" key="1">
    <source>
        <dbReference type="EMBL" id="MCF3941306.1"/>
    </source>
</evidence>
<keyword evidence="2" id="KW-1185">Reference proteome</keyword>
<evidence type="ECO:0000313" key="2">
    <source>
        <dbReference type="Proteomes" id="UP001108089"/>
    </source>
</evidence>
<protein>
    <submittedName>
        <fullName evidence="1">Uncharacterized protein</fullName>
    </submittedName>
</protein>
<dbReference type="RefSeq" id="WP_235726185.1">
    <property type="nucleotide sequence ID" value="NZ_JAKGCU010000038.1"/>
</dbReference>
<name>A0ABS9DQA7_9ACTN</name>
<dbReference type="Proteomes" id="UP001108089">
    <property type="component" value="Unassembled WGS sequence"/>
</dbReference>